<evidence type="ECO:0000313" key="1">
    <source>
        <dbReference type="EMBL" id="WVX50423.1"/>
    </source>
</evidence>
<dbReference type="RefSeq" id="WP_187431126.1">
    <property type="nucleotide sequence ID" value="NZ_CP143423.1"/>
</dbReference>
<dbReference type="InterPro" id="IPR036691">
    <property type="entry name" value="Endo/exonu/phosph_ase_sf"/>
</dbReference>
<reference evidence="1 2" key="1">
    <citation type="submission" date="2015-07" db="EMBL/GenBank/DDBJ databases">
        <authorList>
            <person name="Voget S."/>
            <person name="Dogs M."/>
            <person name="Brinkhoff T.H."/>
            <person name="Daniel R."/>
        </authorList>
    </citation>
    <scope>NUCLEOTIDE SEQUENCE [LARGE SCALE GENOMIC DNA]</scope>
    <source>
        <strain evidence="1 2">B14</strain>
    </source>
</reference>
<dbReference type="Gene3D" id="3.60.10.10">
    <property type="entry name" value="Endonuclease/exonuclease/phosphatase"/>
    <property type="match status" value="2"/>
</dbReference>
<dbReference type="Proteomes" id="UP001318682">
    <property type="component" value="Chromosome"/>
</dbReference>
<keyword evidence="2" id="KW-1185">Reference proteome</keyword>
<sequence length="459" mass="51538">MPTYASLSQSHPAGSPKEVLRKRTITGLRRLRAALRAHFPQGTDRMGTVRIGTWNIREFGNTKYGGRDTYEPLYYMAEIISNFDIVALQEVRDNMREFHALLAILGPAWDYLATDVTDGGAGNGERMVFAFNRNRVRFRNIAGELTLPDGKKILASFGERIRLENGISLELPDGVDLSGVYRARSDKKGGVVKLAEDVDIALPADTYLKLPEGSALAVTRGTEVTRPPGTRGRVTVQVPEGKICGEDFRLRFPGQALDQSFKQFARTPYLVSFQAGWLKIDLATVHIYFGDNEDEKLLAQRQREIASLTAALGKRAAKEMSKNPENTVLTAVLGDFNILSAEHETMQALEANGFEVPQEIRSIPGSNVAKDKAYDQIAFWEPARVRGYTRFEVRGANVFDFFDHVYTLAERSIYQPQRSEGSYKTWRTYKMSDHLPMWVELTSDFSDAYIDACDLSEPR</sequence>
<protein>
    <recommendedName>
        <fullName evidence="3">Endonuclease</fullName>
    </recommendedName>
</protein>
<dbReference type="PANTHER" id="PTHR11371">
    <property type="entry name" value="DEOXYRIBONUCLEASE"/>
    <property type="match status" value="1"/>
</dbReference>
<dbReference type="CDD" id="cd10283">
    <property type="entry name" value="MnuA_DNase1-like"/>
    <property type="match status" value="1"/>
</dbReference>
<evidence type="ECO:0000313" key="2">
    <source>
        <dbReference type="Proteomes" id="UP001318682"/>
    </source>
</evidence>
<evidence type="ECO:0008006" key="3">
    <source>
        <dbReference type="Google" id="ProtNLM"/>
    </source>
</evidence>
<proteinExistence type="predicted"/>
<dbReference type="EMBL" id="CP143423">
    <property type="protein sequence ID" value="WVX50423.1"/>
    <property type="molecule type" value="Genomic_DNA"/>
</dbReference>
<organism evidence="1 2">
    <name type="scientific">Roseobacter fucihabitans</name>
    <dbReference type="NCBI Taxonomy" id="1537242"/>
    <lineage>
        <taxon>Bacteria</taxon>
        <taxon>Pseudomonadati</taxon>
        <taxon>Pseudomonadota</taxon>
        <taxon>Alphaproteobacteria</taxon>
        <taxon>Rhodobacterales</taxon>
        <taxon>Roseobacteraceae</taxon>
        <taxon>Roseobacter</taxon>
    </lineage>
</organism>
<dbReference type="PANTHER" id="PTHR11371:SF31">
    <property type="entry name" value="EXTRACELLULAR NUCLEASE"/>
    <property type="match status" value="1"/>
</dbReference>
<reference evidence="2" key="2">
    <citation type="submission" date="2024-01" db="EMBL/GenBank/DDBJ databases">
        <title>Roseobacter fucihabitans sp. nov., isolated from the brown alga Fucus spiralis.</title>
        <authorList>
            <person name="Hahnke S."/>
            <person name="Berger M."/>
            <person name="Schlingloff A."/>
            <person name="Athale I."/>
            <person name="Neumann-Schaal M."/>
            <person name="Adenaya A."/>
            <person name="Poehlein A."/>
            <person name="Daniel R."/>
            <person name="Pertersen J."/>
            <person name="Brinkhoff T."/>
        </authorList>
    </citation>
    <scope>NUCLEOTIDE SEQUENCE [LARGE SCALE GENOMIC DNA]</scope>
    <source>
        <strain evidence="2">B14</strain>
    </source>
</reference>
<name>A0ABZ2BYE5_9RHOB</name>
<accession>A0ABZ2BYE5</accession>
<dbReference type="SUPFAM" id="SSF56219">
    <property type="entry name" value="DNase I-like"/>
    <property type="match status" value="1"/>
</dbReference>
<gene>
    <name evidence="1" type="ORF">ROLI_035200</name>
</gene>